<gene>
    <name evidence="4" type="ORF">H0H10_27660</name>
</gene>
<dbReference type="GO" id="GO:0005737">
    <property type="term" value="C:cytoplasm"/>
    <property type="evidence" value="ECO:0007669"/>
    <property type="project" value="TreeGrafter"/>
</dbReference>
<keyword evidence="1" id="KW-0596">Phosphopantetheine</keyword>
<dbReference type="SUPFAM" id="SSF47336">
    <property type="entry name" value="ACP-like"/>
    <property type="match status" value="1"/>
</dbReference>
<evidence type="ECO:0000313" key="5">
    <source>
        <dbReference type="Proteomes" id="UP000621210"/>
    </source>
</evidence>
<feature type="domain" description="Carrier" evidence="3">
    <location>
        <begin position="523"/>
        <end position="597"/>
    </location>
</feature>
<evidence type="ECO:0000256" key="1">
    <source>
        <dbReference type="ARBA" id="ARBA00022450"/>
    </source>
</evidence>
<dbReference type="Gene3D" id="3.40.50.12780">
    <property type="entry name" value="N-terminal domain of ligase-like"/>
    <property type="match status" value="1"/>
</dbReference>
<sequence>MSRPVPDSDAAVPHIAHVTKALERWTSEQPDRVGSIGTDGEGLTWREIAASTRTLAGRLERAGAGAGDRVAVMAGRSRYALSSLLAIWANGSSAVLLDERHPAERLRWIVADAGCKVVVSSEPDAAGLGLTLVGTHGSHSHCADLPPGAFAWDEWADGERRSEAYVVYTSGTTGRPKGVRVGSTALGNLLANAESLGYRPGSRAVSVVSPGFDGWLWSVLTPFVNGVTCVALDPARGDLERDLATWEIDCLCMTPSLYATLTELPKAEVAVVAGERCPDSLADRLRTTAGRVINVYGPTETTIAATMADTARGDDPRTIGRPLSGYTVTVVDADLNEVPPGVTGEILIGGAGVALGYVDARGPGADRFVDRDGAGHFRTGDLGVLHADGQLNILGRADNQVKVGGFRVELEELENIACEVPGVEGAVAYTRGEPPALAIGLQTAAGHPLDDDLRRRLASAFAARLPRQLRPTLVHHIAGIPLEPTGKVARREVAGLGDAELAARGDAERAAHGDAEADGAGSAGDDHVLGGVLEAWSGAFGHAVARDSDFFAIGGHSLLAAQLASRIETELGVTVTILDVLTARTPGALAKRIDEARAA</sequence>
<name>A0A926QU97_9ACTN</name>
<dbReference type="GO" id="GO:0017000">
    <property type="term" value="P:antibiotic biosynthetic process"/>
    <property type="evidence" value="ECO:0007669"/>
    <property type="project" value="UniProtKB-ARBA"/>
</dbReference>
<evidence type="ECO:0000313" key="4">
    <source>
        <dbReference type="EMBL" id="MBD0422887.1"/>
    </source>
</evidence>
<dbReference type="PROSITE" id="PS00455">
    <property type="entry name" value="AMP_BINDING"/>
    <property type="match status" value="1"/>
</dbReference>
<dbReference type="PANTHER" id="PTHR45527:SF1">
    <property type="entry name" value="FATTY ACID SYNTHASE"/>
    <property type="match status" value="1"/>
</dbReference>
<dbReference type="Gene3D" id="3.30.300.30">
    <property type="match status" value="1"/>
</dbReference>
<reference evidence="4" key="2">
    <citation type="submission" date="2020-09" db="EMBL/GenBank/DDBJ databases">
        <authorList>
            <person name="Luo X."/>
        </authorList>
    </citation>
    <scope>NUCLEOTIDE SEQUENCE</scope>
    <source>
        <strain evidence="4">TRM S81-3</strain>
    </source>
</reference>
<accession>A0A926QU97</accession>
<dbReference type="InterPro" id="IPR009081">
    <property type="entry name" value="PP-bd_ACP"/>
</dbReference>
<organism evidence="4 5">
    <name type="scientific">Streptomyces griseicoloratus</name>
    <dbReference type="NCBI Taxonomy" id="2752516"/>
    <lineage>
        <taxon>Bacteria</taxon>
        <taxon>Bacillati</taxon>
        <taxon>Actinomycetota</taxon>
        <taxon>Actinomycetes</taxon>
        <taxon>Kitasatosporales</taxon>
        <taxon>Streptomycetaceae</taxon>
        <taxon>Streptomyces</taxon>
    </lineage>
</organism>
<evidence type="ECO:0000256" key="2">
    <source>
        <dbReference type="ARBA" id="ARBA00022553"/>
    </source>
</evidence>
<dbReference type="PROSITE" id="PS50075">
    <property type="entry name" value="CARRIER"/>
    <property type="match status" value="1"/>
</dbReference>
<reference evidence="4" key="1">
    <citation type="submission" date="2020-09" db="EMBL/GenBank/DDBJ databases">
        <title>Streptomyces grisecoloratus sp. nov., isolated from cotton soil.</title>
        <authorList>
            <person name="Xing L."/>
        </authorList>
    </citation>
    <scope>NUCLEOTIDE SEQUENCE</scope>
    <source>
        <strain evidence="4">TRM S81-3</strain>
    </source>
</reference>
<dbReference type="Pfam" id="PF00550">
    <property type="entry name" value="PP-binding"/>
    <property type="match status" value="1"/>
</dbReference>
<dbReference type="InterPro" id="IPR045851">
    <property type="entry name" value="AMP-bd_C_sf"/>
</dbReference>
<comment type="caution">
    <text evidence="4">The sequence shown here is derived from an EMBL/GenBank/DDBJ whole genome shotgun (WGS) entry which is preliminary data.</text>
</comment>
<dbReference type="InterPro" id="IPR000873">
    <property type="entry name" value="AMP-dep_synth/lig_dom"/>
</dbReference>
<dbReference type="GO" id="GO:0031177">
    <property type="term" value="F:phosphopantetheine binding"/>
    <property type="evidence" value="ECO:0007669"/>
    <property type="project" value="InterPro"/>
</dbReference>
<dbReference type="Proteomes" id="UP000621210">
    <property type="component" value="Unassembled WGS sequence"/>
</dbReference>
<dbReference type="InterPro" id="IPR036736">
    <property type="entry name" value="ACP-like_sf"/>
</dbReference>
<dbReference type="InterPro" id="IPR020845">
    <property type="entry name" value="AMP-binding_CS"/>
</dbReference>
<dbReference type="PANTHER" id="PTHR45527">
    <property type="entry name" value="NONRIBOSOMAL PEPTIDE SYNTHETASE"/>
    <property type="match status" value="1"/>
</dbReference>
<dbReference type="GO" id="GO:0044550">
    <property type="term" value="P:secondary metabolite biosynthetic process"/>
    <property type="evidence" value="ECO:0007669"/>
    <property type="project" value="TreeGrafter"/>
</dbReference>
<dbReference type="InterPro" id="IPR006162">
    <property type="entry name" value="Ppantetheine_attach_site"/>
</dbReference>
<keyword evidence="2" id="KW-0597">Phosphoprotein</keyword>
<protein>
    <submittedName>
        <fullName evidence="4">Non-ribosomal peptide synthetase</fullName>
    </submittedName>
</protein>
<dbReference type="InterPro" id="IPR042099">
    <property type="entry name" value="ANL_N_sf"/>
</dbReference>
<dbReference type="PROSITE" id="PS00012">
    <property type="entry name" value="PHOSPHOPANTETHEINE"/>
    <property type="match status" value="1"/>
</dbReference>
<dbReference type="GO" id="GO:0043041">
    <property type="term" value="P:amino acid activation for nonribosomal peptide biosynthetic process"/>
    <property type="evidence" value="ECO:0007669"/>
    <property type="project" value="TreeGrafter"/>
</dbReference>
<keyword evidence="5" id="KW-1185">Reference proteome</keyword>
<dbReference type="AlphaFoldDB" id="A0A926QU97"/>
<evidence type="ECO:0000259" key="3">
    <source>
        <dbReference type="PROSITE" id="PS50075"/>
    </source>
</evidence>
<dbReference type="InterPro" id="IPR020806">
    <property type="entry name" value="PKS_PP-bd"/>
</dbReference>
<dbReference type="RefSeq" id="WP_188183860.1">
    <property type="nucleotide sequence ID" value="NZ_JACVQF010000219.1"/>
</dbReference>
<dbReference type="Gene3D" id="1.10.1200.10">
    <property type="entry name" value="ACP-like"/>
    <property type="match status" value="1"/>
</dbReference>
<dbReference type="EMBL" id="JACVQF010000219">
    <property type="protein sequence ID" value="MBD0422887.1"/>
    <property type="molecule type" value="Genomic_DNA"/>
</dbReference>
<dbReference type="Pfam" id="PF00501">
    <property type="entry name" value="AMP-binding"/>
    <property type="match status" value="1"/>
</dbReference>
<dbReference type="SMART" id="SM00823">
    <property type="entry name" value="PKS_PP"/>
    <property type="match status" value="1"/>
</dbReference>
<proteinExistence type="predicted"/>
<dbReference type="SUPFAM" id="SSF56801">
    <property type="entry name" value="Acetyl-CoA synthetase-like"/>
    <property type="match status" value="1"/>
</dbReference>